<accession>A0ABS8VCW8</accession>
<reference evidence="1 2" key="1">
    <citation type="journal article" date="2021" name="BMC Genomics">
        <title>Datura genome reveals duplications of psychoactive alkaloid biosynthetic genes and high mutation rate following tissue culture.</title>
        <authorList>
            <person name="Rajewski A."/>
            <person name="Carter-House D."/>
            <person name="Stajich J."/>
            <person name="Litt A."/>
        </authorList>
    </citation>
    <scope>NUCLEOTIDE SEQUENCE [LARGE SCALE GENOMIC DNA]</scope>
    <source>
        <strain evidence="1">AR-01</strain>
    </source>
</reference>
<gene>
    <name evidence="1" type="ORF">HAX54_032972</name>
</gene>
<protein>
    <submittedName>
        <fullName evidence="1">Uncharacterized protein</fullName>
    </submittedName>
</protein>
<comment type="caution">
    <text evidence="1">The sequence shown here is derived from an EMBL/GenBank/DDBJ whole genome shotgun (WGS) entry which is preliminary data.</text>
</comment>
<sequence length="61" mass="7508">MVAFRLPYRSGEKRVWGERSDCRWIMVRGKKRGRERRRYFAGGPPELVVRQDEEKRKTKRR</sequence>
<evidence type="ECO:0000313" key="2">
    <source>
        <dbReference type="Proteomes" id="UP000823775"/>
    </source>
</evidence>
<dbReference type="EMBL" id="JACEIK010004207">
    <property type="protein sequence ID" value="MCD9644616.1"/>
    <property type="molecule type" value="Genomic_DNA"/>
</dbReference>
<evidence type="ECO:0000313" key="1">
    <source>
        <dbReference type="EMBL" id="MCD9644616.1"/>
    </source>
</evidence>
<organism evidence="1 2">
    <name type="scientific">Datura stramonium</name>
    <name type="common">Jimsonweed</name>
    <name type="synonym">Common thornapple</name>
    <dbReference type="NCBI Taxonomy" id="4076"/>
    <lineage>
        <taxon>Eukaryota</taxon>
        <taxon>Viridiplantae</taxon>
        <taxon>Streptophyta</taxon>
        <taxon>Embryophyta</taxon>
        <taxon>Tracheophyta</taxon>
        <taxon>Spermatophyta</taxon>
        <taxon>Magnoliopsida</taxon>
        <taxon>eudicotyledons</taxon>
        <taxon>Gunneridae</taxon>
        <taxon>Pentapetalae</taxon>
        <taxon>asterids</taxon>
        <taxon>lamiids</taxon>
        <taxon>Solanales</taxon>
        <taxon>Solanaceae</taxon>
        <taxon>Solanoideae</taxon>
        <taxon>Datureae</taxon>
        <taxon>Datura</taxon>
    </lineage>
</organism>
<feature type="non-terminal residue" evidence="1">
    <location>
        <position position="61"/>
    </location>
</feature>
<dbReference type="Proteomes" id="UP000823775">
    <property type="component" value="Unassembled WGS sequence"/>
</dbReference>
<name>A0ABS8VCW8_DATST</name>
<keyword evidence="2" id="KW-1185">Reference proteome</keyword>
<proteinExistence type="predicted"/>